<dbReference type="GO" id="GO:0003839">
    <property type="term" value="F:gamma-glutamylcyclotransferase activity"/>
    <property type="evidence" value="ECO:0007669"/>
    <property type="project" value="InterPro"/>
</dbReference>
<dbReference type="Pfam" id="PF13772">
    <property type="entry name" value="AIG2_2"/>
    <property type="match status" value="1"/>
</dbReference>
<organism evidence="4 5">
    <name type="scientific">Rhodopirellula sallentina SM41</name>
    <dbReference type="NCBI Taxonomy" id="1263870"/>
    <lineage>
        <taxon>Bacteria</taxon>
        <taxon>Pseudomonadati</taxon>
        <taxon>Planctomycetota</taxon>
        <taxon>Planctomycetia</taxon>
        <taxon>Pirellulales</taxon>
        <taxon>Pirellulaceae</taxon>
        <taxon>Rhodopirellula</taxon>
    </lineage>
</organism>
<sequence>MNVKPSETFDHFAYGSNMSTSRLRKRCASAVAVGRGFVVGRRLCFHKIGKDGTAKADAFWTGDQRDVLHGVIFRCHVRDRAKLDRCESIGIGYDAAPVEVITTDAGVTHPMFLYEALPSMIGDSLLPAPWYVAHVLQGAEEHALPTAYQTALKQMIEEARTKPNLR</sequence>
<dbReference type="RefSeq" id="WP_008683994.1">
    <property type="nucleotide sequence ID" value="NZ_ANOH01000328.1"/>
</dbReference>
<accession>M5TXQ2</accession>
<feature type="active site" description="Proton acceptor" evidence="2">
    <location>
        <position position="87"/>
    </location>
</feature>
<dbReference type="InterPro" id="IPR017939">
    <property type="entry name" value="G-Glutamylcylcotransferase"/>
</dbReference>
<evidence type="ECO:0000313" key="4">
    <source>
        <dbReference type="EMBL" id="EMI53794.1"/>
    </source>
</evidence>
<dbReference type="SUPFAM" id="SSF110857">
    <property type="entry name" value="Gamma-glutamyl cyclotransferase-like"/>
    <property type="match status" value="1"/>
</dbReference>
<evidence type="ECO:0000313" key="5">
    <source>
        <dbReference type="Proteomes" id="UP000011885"/>
    </source>
</evidence>
<dbReference type="PATRIC" id="fig|1263870.3.peg.5042"/>
<dbReference type="InterPro" id="IPR036568">
    <property type="entry name" value="GGCT-like_sf"/>
</dbReference>
<reference evidence="4 5" key="1">
    <citation type="journal article" date="2013" name="Mar. Genomics">
        <title>Expression of sulfatases in Rhodopirellula baltica and the diversity of sulfatases in the genus Rhodopirellula.</title>
        <authorList>
            <person name="Wegner C.E."/>
            <person name="Richter-Heitmann T."/>
            <person name="Klindworth A."/>
            <person name="Klockow C."/>
            <person name="Richter M."/>
            <person name="Achstetter T."/>
            <person name="Glockner F.O."/>
            <person name="Harder J."/>
        </authorList>
    </citation>
    <scope>NUCLEOTIDE SEQUENCE [LARGE SCALE GENOMIC DNA]</scope>
    <source>
        <strain evidence="4 5">SM41</strain>
    </source>
</reference>
<dbReference type="Proteomes" id="UP000011885">
    <property type="component" value="Unassembled WGS sequence"/>
</dbReference>
<feature type="binding site" evidence="3">
    <location>
        <position position="131"/>
    </location>
    <ligand>
        <name>substrate</name>
    </ligand>
</feature>
<dbReference type="AlphaFoldDB" id="M5TXQ2"/>
<evidence type="ECO:0000256" key="3">
    <source>
        <dbReference type="PIRSR" id="PIRSR617939-2"/>
    </source>
</evidence>
<gene>
    <name evidence="4" type="ORF">RSSM_04766</name>
</gene>
<keyword evidence="1" id="KW-0456">Lyase</keyword>
<dbReference type="CDD" id="cd06661">
    <property type="entry name" value="GGCT_like"/>
    <property type="match status" value="1"/>
</dbReference>
<comment type="caution">
    <text evidence="4">The sequence shown here is derived from an EMBL/GenBank/DDBJ whole genome shotgun (WGS) entry which is preliminary data.</text>
</comment>
<keyword evidence="5" id="KW-1185">Reference proteome</keyword>
<evidence type="ECO:0000256" key="2">
    <source>
        <dbReference type="PIRSR" id="PIRSR617939-1"/>
    </source>
</evidence>
<dbReference type="PANTHER" id="PTHR12935">
    <property type="entry name" value="GAMMA-GLUTAMYLCYCLOTRANSFERASE"/>
    <property type="match status" value="1"/>
</dbReference>
<dbReference type="EMBL" id="ANOH01000328">
    <property type="protein sequence ID" value="EMI53794.1"/>
    <property type="molecule type" value="Genomic_DNA"/>
</dbReference>
<name>M5TXQ2_9BACT</name>
<dbReference type="OrthoDB" id="158990at2"/>
<proteinExistence type="predicted"/>
<dbReference type="Gene3D" id="3.10.490.10">
    <property type="entry name" value="Gamma-glutamyl cyclotransferase-like"/>
    <property type="match status" value="1"/>
</dbReference>
<dbReference type="PANTHER" id="PTHR12935:SF0">
    <property type="entry name" value="GAMMA-GLUTAMYLCYCLOTRANSFERASE"/>
    <property type="match status" value="1"/>
</dbReference>
<dbReference type="InterPro" id="IPR013024">
    <property type="entry name" value="GGCT-like"/>
</dbReference>
<protein>
    <submittedName>
        <fullName evidence="4">AIG2 family protein</fullName>
    </submittedName>
</protein>
<evidence type="ECO:0000256" key="1">
    <source>
        <dbReference type="ARBA" id="ARBA00023239"/>
    </source>
</evidence>